<dbReference type="EMBL" id="CP014476">
    <property type="protein sequence ID" value="AMK76846.1"/>
    <property type="molecule type" value="Genomic_DNA"/>
</dbReference>
<accession>A0A126T438</accession>
<keyword evidence="1" id="KW-1133">Transmembrane helix</keyword>
<keyword evidence="1" id="KW-0472">Membrane</keyword>
<keyword evidence="1" id="KW-0812">Transmembrane</keyword>
<organism evidence="2 3">
    <name type="scientific">Methylomonas denitrificans</name>
    <dbReference type="NCBI Taxonomy" id="1538553"/>
    <lineage>
        <taxon>Bacteria</taxon>
        <taxon>Pseudomonadati</taxon>
        <taxon>Pseudomonadota</taxon>
        <taxon>Gammaproteobacteria</taxon>
        <taxon>Methylococcales</taxon>
        <taxon>Methylococcaceae</taxon>
        <taxon>Methylomonas</taxon>
    </lineage>
</organism>
<evidence type="ECO:0008006" key="4">
    <source>
        <dbReference type="Google" id="ProtNLM"/>
    </source>
</evidence>
<sequence length="139" mass="15237">MIGGVIMILTAIWVYQTLIKAKTGNVLLWVAGCAIVFLVIQVMFYNINIMIIDGLDGKDVGGEYDRDLTSVGDRKTQEGAGGWFMPVFFELLPPFAGVLAVALIRTQFILKQALTPANLFSGIKELFVSIKDSFKTSSN</sequence>
<dbReference type="Proteomes" id="UP000030512">
    <property type="component" value="Chromosome"/>
</dbReference>
<keyword evidence="3" id="KW-1185">Reference proteome</keyword>
<name>A0A126T438_9GAMM</name>
<reference evidence="2 3" key="1">
    <citation type="journal article" date="2015" name="Environ. Microbiol.">
        <title>Methane oxidation coupled to nitrate reduction under hypoxia by the Gammaproteobacterium Methylomonas denitrificans, sp. nov. type strain FJG1.</title>
        <authorList>
            <person name="Kits K.D."/>
            <person name="Klotz M.G."/>
            <person name="Stein L.Y."/>
        </authorList>
    </citation>
    <scope>NUCLEOTIDE SEQUENCE [LARGE SCALE GENOMIC DNA]</scope>
    <source>
        <strain evidence="2 3">FJG1</strain>
    </source>
</reference>
<dbReference type="KEGG" id="mdn:JT25_010145"/>
<dbReference type="AlphaFoldDB" id="A0A126T438"/>
<gene>
    <name evidence="2" type="ORF">JT25_010145</name>
</gene>
<proteinExistence type="predicted"/>
<evidence type="ECO:0000313" key="2">
    <source>
        <dbReference type="EMBL" id="AMK76846.1"/>
    </source>
</evidence>
<feature type="transmembrane region" description="Helical" evidence="1">
    <location>
        <begin position="26"/>
        <end position="47"/>
    </location>
</feature>
<feature type="transmembrane region" description="Helical" evidence="1">
    <location>
        <begin position="83"/>
        <end position="104"/>
    </location>
</feature>
<protein>
    <recommendedName>
        <fullName evidence="4">TraG N-terminal Proteobacteria domain-containing protein</fullName>
    </recommendedName>
</protein>
<evidence type="ECO:0000313" key="3">
    <source>
        <dbReference type="Proteomes" id="UP000030512"/>
    </source>
</evidence>
<evidence type="ECO:0000256" key="1">
    <source>
        <dbReference type="SAM" id="Phobius"/>
    </source>
</evidence>